<evidence type="ECO:0000313" key="3">
    <source>
        <dbReference type="Proteomes" id="UP000316614"/>
    </source>
</evidence>
<dbReference type="CDD" id="cd02955">
    <property type="entry name" value="SSP411"/>
    <property type="match status" value="1"/>
</dbReference>
<dbReference type="InterPro" id="IPR004879">
    <property type="entry name" value="Ssp411-like_TRX"/>
</dbReference>
<name>A0A514CIW2_9BACT</name>
<proteinExistence type="predicted"/>
<dbReference type="EMBL" id="CP041253">
    <property type="protein sequence ID" value="QDH79584.1"/>
    <property type="molecule type" value="Genomic_DNA"/>
</dbReference>
<dbReference type="Pfam" id="PF03190">
    <property type="entry name" value="Thioredox_DsbH"/>
    <property type="match status" value="1"/>
</dbReference>
<sequence length="678" mass="77075">MSQKANQLIYSQSPYLLQHAYNPVQWYPWGPEPLDKAKQENKPIIVSIGYSACHWCHVMEHESFEDEATAAIMNEHFVCIKIDREERPDLDNIYMDAVQSMGLQGGWPLNVFLMPNQKPFYGGTYFPNANWKGLLQNIAEAYEKHFDELAKSAEGFGNSIKLKEREKYRLSDDSSKLTSEDLTHMAQKIASQMDSQWGGFNRSPKFPMPAVWDFVLRYATLKGDAALKDNVLFTLSKMGMGGIYDHLRGGFSRYSVDGEWFAPHFEKMLYDNGQLLSLYAKAFQLTGEALYKEKINETIQWLQTEMHQEEGGFYAALDADSEGEEGKFYTWTYDELESILDDDDAWFYDCYNITVKGNWEKGLNILFQTSPYAEIAQKYGFSMDQLSKKIRQTKERLLKIRNLRTPPGLDDKVISGWNGLTLAGLAQAYWATTNPLAKSLAIKNGAFIAEHMLQGNQLYRSYKGGKAYTPAFLEDYAAVIQGFIHLYPLTGDSHWLHKAKSLTEFVLEHFYDEEDGLFYFNNPDSETLIANKKEIFDNVIPSSNALMANNLHQLGRYYHEDHYLKLAQQLLGLMRTLLLSDPAFLSQWANLYLSEFLGTPEVAIVGRGAKSLALEIQQATPALKVIAVSETKTKDVPLLADKVADQNGNALIYVCFDKTCLRPVATVAEAIDQFPKLN</sequence>
<dbReference type="RefSeq" id="WP_141614827.1">
    <property type="nucleotide sequence ID" value="NZ_CP041253.1"/>
</dbReference>
<dbReference type="InterPro" id="IPR036249">
    <property type="entry name" value="Thioredoxin-like_sf"/>
</dbReference>
<gene>
    <name evidence="2" type="ORF">FKX85_11260</name>
</gene>
<dbReference type="KEGG" id="echi:FKX85_11260"/>
<dbReference type="SUPFAM" id="SSF48208">
    <property type="entry name" value="Six-hairpin glycosidases"/>
    <property type="match status" value="1"/>
</dbReference>
<dbReference type="AlphaFoldDB" id="A0A514CIW2"/>
<evidence type="ECO:0000313" key="2">
    <source>
        <dbReference type="EMBL" id="QDH79584.1"/>
    </source>
</evidence>
<dbReference type="Gene3D" id="3.40.30.10">
    <property type="entry name" value="Glutaredoxin"/>
    <property type="match status" value="1"/>
</dbReference>
<dbReference type="PANTHER" id="PTHR42899:SF1">
    <property type="entry name" value="SPERMATOGENESIS-ASSOCIATED PROTEIN 20"/>
    <property type="match status" value="1"/>
</dbReference>
<protein>
    <submittedName>
        <fullName evidence="2">Thioredoxin domain-containing protein</fullName>
    </submittedName>
</protein>
<accession>A0A514CIW2</accession>
<dbReference type="PANTHER" id="PTHR42899">
    <property type="entry name" value="SPERMATOGENESIS-ASSOCIATED PROTEIN 20"/>
    <property type="match status" value="1"/>
</dbReference>
<organism evidence="2 3">
    <name type="scientific">Echinicola soli</name>
    <dbReference type="NCBI Taxonomy" id="2591634"/>
    <lineage>
        <taxon>Bacteria</taxon>
        <taxon>Pseudomonadati</taxon>
        <taxon>Bacteroidota</taxon>
        <taxon>Cytophagia</taxon>
        <taxon>Cytophagales</taxon>
        <taxon>Cyclobacteriaceae</taxon>
        <taxon>Echinicola</taxon>
    </lineage>
</organism>
<reference evidence="2 3" key="1">
    <citation type="submission" date="2019-06" db="EMBL/GenBank/DDBJ databases">
        <title>Echinicola alkalisoli sp. nov. isolated from saline soil.</title>
        <authorList>
            <person name="Sun J.-Q."/>
            <person name="Xu L."/>
        </authorList>
    </citation>
    <scope>NUCLEOTIDE SEQUENCE [LARGE SCALE GENOMIC DNA]</scope>
    <source>
        <strain evidence="2 3">LN3S3</strain>
    </source>
</reference>
<dbReference type="InterPro" id="IPR024705">
    <property type="entry name" value="Ssp411"/>
</dbReference>
<dbReference type="Proteomes" id="UP000316614">
    <property type="component" value="Chromosome"/>
</dbReference>
<dbReference type="InterPro" id="IPR008928">
    <property type="entry name" value="6-hairpin_glycosidase_sf"/>
</dbReference>
<feature type="domain" description="Spermatogenesis-associated protein 20-like TRX" evidence="1">
    <location>
        <begin position="6"/>
        <end position="158"/>
    </location>
</feature>
<dbReference type="SUPFAM" id="SSF52833">
    <property type="entry name" value="Thioredoxin-like"/>
    <property type="match status" value="1"/>
</dbReference>
<dbReference type="Gene3D" id="1.50.10.20">
    <property type="match status" value="2"/>
</dbReference>
<dbReference type="OrthoDB" id="9762614at2"/>
<evidence type="ECO:0000259" key="1">
    <source>
        <dbReference type="Pfam" id="PF03190"/>
    </source>
</evidence>
<dbReference type="GO" id="GO:0005975">
    <property type="term" value="P:carbohydrate metabolic process"/>
    <property type="evidence" value="ECO:0007669"/>
    <property type="project" value="InterPro"/>
</dbReference>
<dbReference type="PIRSF" id="PIRSF006402">
    <property type="entry name" value="UCP006402_thioredoxin"/>
    <property type="match status" value="1"/>
</dbReference>
<keyword evidence="3" id="KW-1185">Reference proteome</keyword>